<dbReference type="PANTHER" id="PTHR37089">
    <property type="entry name" value="PROTEIN U-RELATED"/>
    <property type="match status" value="1"/>
</dbReference>
<keyword evidence="1" id="KW-0732">Signal</keyword>
<evidence type="ECO:0000313" key="5">
    <source>
        <dbReference type="Proteomes" id="UP000286681"/>
    </source>
</evidence>
<sequence length="167" mass="17144">MEEMKKMTVIGAVALMASATPSFAQDTGSLDVTAEVLSSCNITSTSTLAFGTVDQAAANIDNQGSVSLVCTATTPWVLHTDDGINAAGAQKRMKHASQADTLNYDIFADAGRSVPFPTVAGTPGAGPASDTGNGQLQIVTVFGRIPSGQTLPRPGNYSDTLTVTVSY</sequence>
<evidence type="ECO:0000256" key="1">
    <source>
        <dbReference type="SAM" id="SignalP"/>
    </source>
</evidence>
<accession>A0A430FY06</accession>
<gene>
    <name evidence="3" type="ORF">CA257_22835</name>
    <name evidence="4" type="ORF">DAH66_20925</name>
</gene>
<feature type="chain" id="PRO_5041872055" evidence="1">
    <location>
        <begin position="25"/>
        <end position="167"/>
    </location>
</feature>
<dbReference type="EMBL" id="QQYZ01000033">
    <property type="protein sequence ID" value="RSY76690.1"/>
    <property type="molecule type" value="Genomic_DNA"/>
</dbReference>
<dbReference type="InterPro" id="IPR007893">
    <property type="entry name" value="Spore_coat_U/FanG"/>
</dbReference>
<proteinExistence type="predicted"/>
<comment type="caution">
    <text evidence="4">The sequence shown here is derived from an EMBL/GenBank/DDBJ whole genome shotgun (WGS) entry which is preliminary data.</text>
</comment>
<dbReference type="RefSeq" id="WP_083629244.1">
    <property type="nucleotide sequence ID" value="NZ_QLJD01000028.1"/>
</dbReference>
<name>A0A430FY06_9SPHN</name>
<evidence type="ECO:0000313" key="6">
    <source>
        <dbReference type="Proteomes" id="UP000287746"/>
    </source>
</evidence>
<dbReference type="SMART" id="SM00972">
    <property type="entry name" value="SCPU"/>
    <property type="match status" value="1"/>
</dbReference>
<dbReference type="OrthoDB" id="7571961at2"/>
<dbReference type="InterPro" id="IPR053167">
    <property type="entry name" value="Spore_coat_component"/>
</dbReference>
<evidence type="ECO:0000313" key="4">
    <source>
        <dbReference type="EMBL" id="RSY76690.1"/>
    </source>
</evidence>
<feature type="domain" description="Spore coat protein U/FanG" evidence="2">
    <location>
        <begin position="27"/>
        <end position="164"/>
    </location>
</feature>
<feature type="signal peptide" evidence="1">
    <location>
        <begin position="1"/>
        <end position="24"/>
    </location>
</feature>
<protein>
    <submittedName>
        <fullName evidence="4">SCPU domain-containing protein</fullName>
    </submittedName>
</protein>
<dbReference type="Pfam" id="PF05229">
    <property type="entry name" value="SCPU"/>
    <property type="match status" value="1"/>
</dbReference>
<dbReference type="AlphaFoldDB" id="A0A430FY06"/>
<organism evidence="4 6">
    <name type="scientific">Sphingomonas koreensis</name>
    <dbReference type="NCBI Taxonomy" id="93064"/>
    <lineage>
        <taxon>Bacteria</taxon>
        <taxon>Pseudomonadati</taxon>
        <taxon>Pseudomonadota</taxon>
        <taxon>Alphaproteobacteria</taxon>
        <taxon>Sphingomonadales</taxon>
        <taxon>Sphingomonadaceae</taxon>
        <taxon>Sphingomonas</taxon>
    </lineage>
</organism>
<reference evidence="5 6" key="1">
    <citation type="submission" date="2018-07" db="EMBL/GenBank/DDBJ databases">
        <title>Genomic and Epidemiologic Investigation of an Indolent Hospital Outbreak.</title>
        <authorList>
            <person name="Johnson R.C."/>
            <person name="Deming C."/>
            <person name="Conlan S."/>
            <person name="Zellmer C.J."/>
            <person name="Michelin A.V."/>
            <person name="Lee-Lin S."/>
            <person name="Thomas P.J."/>
            <person name="Park M."/>
            <person name="Weingarten R.A."/>
            <person name="Less J."/>
            <person name="Dekker J.P."/>
            <person name="Frank K.M."/>
            <person name="Musser K.A."/>
            <person name="Mcquiston J.R."/>
            <person name="Henderson D.K."/>
            <person name="Lau A.F."/>
            <person name="Palmore T.N."/>
            <person name="Segre J.A."/>
        </authorList>
    </citation>
    <scope>NUCLEOTIDE SEQUENCE [LARGE SCALE GENOMIC DNA]</scope>
    <source>
        <strain evidence="4 6">SK-CDC1_0717</strain>
        <strain evidence="3 5">SK-NIH.Env10_0317</strain>
    </source>
</reference>
<evidence type="ECO:0000259" key="2">
    <source>
        <dbReference type="Pfam" id="PF05229"/>
    </source>
</evidence>
<dbReference type="EMBL" id="QQWO01000035">
    <property type="protein sequence ID" value="RSU97440.1"/>
    <property type="molecule type" value="Genomic_DNA"/>
</dbReference>
<dbReference type="PANTHER" id="PTHR37089:SF4">
    <property type="entry name" value="EXPORTED PROTEIN"/>
    <property type="match status" value="1"/>
</dbReference>
<dbReference type="Proteomes" id="UP000287746">
    <property type="component" value="Unassembled WGS sequence"/>
</dbReference>
<evidence type="ECO:0000313" key="3">
    <source>
        <dbReference type="EMBL" id="RSU97440.1"/>
    </source>
</evidence>
<dbReference type="Proteomes" id="UP000286681">
    <property type="component" value="Unassembled WGS sequence"/>
</dbReference>